<dbReference type="Gene3D" id="3.40.50.10540">
    <property type="entry name" value="Crotonobetainyl-coa:carnitine coa-transferase, domain 1"/>
    <property type="match status" value="1"/>
</dbReference>
<sequence>MTDASEPKGPLAGLVICDLSRILAGPTATQLMGDLGATVIKIENPKSGGDDTRAWGPPYAETTDGESDLSAYFMAANRNKFSVTADISTTDGVALVREIAAAADVVIENFKPGGLAKYGLDHETMLAAHPDLVYCSISGFGQTGPNAHLAGYDLMAQGYGGIMSLTGAPDGPPMKVGVGIADVMCGMYAAIGILSALRHRDATGEGQHIDLALVDAQMAWLINEGTNYLTSGKDPVRRGNAHPNICPYDVFETADGHVILAVGNDAQFRRFCGALDAAETAADERFATNSSRLSHRDALTPIISELLIKRDTRDILERLSNVGVPAGPIHTVRQALSSDQAEARGAVITMQRDDSVKGNVQLLGNPLKFSRTPVSYRQAPPRLGEHDAALSDILRRAIGARGAR</sequence>
<dbReference type="InterPro" id="IPR044855">
    <property type="entry name" value="CoA-Trfase_III_dom3_sf"/>
</dbReference>
<dbReference type="AlphaFoldDB" id="A0A1I5X9E5"/>
<dbReference type="InterPro" id="IPR003673">
    <property type="entry name" value="CoA-Trfase_fam_III"/>
</dbReference>
<keyword evidence="3" id="KW-1185">Reference proteome</keyword>
<dbReference type="Proteomes" id="UP000243106">
    <property type="component" value="Unassembled WGS sequence"/>
</dbReference>
<dbReference type="InterPro" id="IPR023606">
    <property type="entry name" value="CoA-Trfase_III_dom_1_sf"/>
</dbReference>
<dbReference type="SUPFAM" id="SSF89796">
    <property type="entry name" value="CoA-transferase family III (CaiB/BaiF)"/>
    <property type="match status" value="1"/>
</dbReference>
<name>A0A1I5X9E5_9RHOB</name>
<protein>
    <submittedName>
        <fullName evidence="2">Formyl-CoA transferase</fullName>
    </submittedName>
</protein>
<dbReference type="InterPro" id="IPR050483">
    <property type="entry name" value="CoA-transferase_III_domain"/>
</dbReference>
<evidence type="ECO:0000313" key="2">
    <source>
        <dbReference type="EMBL" id="SFQ28590.1"/>
    </source>
</evidence>
<dbReference type="RefSeq" id="WP_093009949.1">
    <property type="nucleotide sequence ID" value="NZ_FOXV01000003.1"/>
</dbReference>
<dbReference type="PANTHER" id="PTHR48207">
    <property type="entry name" value="SUCCINATE--HYDROXYMETHYLGLUTARATE COA-TRANSFERASE"/>
    <property type="match status" value="1"/>
</dbReference>
<dbReference type="EMBL" id="FOXV01000003">
    <property type="protein sequence ID" value="SFQ28590.1"/>
    <property type="molecule type" value="Genomic_DNA"/>
</dbReference>
<evidence type="ECO:0000256" key="1">
    <source>
        <dbReference type="ARBA" id="ARBA00022679"/>
    </source>
</evidence>
<dbReference type="PANTHER" id="PTHR48207:SF3">
    <property type="entry name" value="SUCCINATE--HYDROXYMETHYLGLUTARATE COA-TRANSFERASE"/>
    <property type="match status" value="1"/>
</dbReference>
<organism evidence="2 3">
    <name type="scientific">Roseivivax halotolerans</name>
    <dbReference type="NCBI Taxonomy" id="93684"/>
    <lineage>
        <taxon>Bacteria</taxon>
        <taxon>Pseudomonadati</taxon>
        <taxon>Pseudomonadota</taxon>
        <taxon>Alphaproteobacteria</taxon>
        <taxon>Rhodobacterales</taxon>
        <taxon>Roseobacteraceae</taxon>
        <taxon>Roseivivax</taxon>
    </lineage>
</organism>
<evidence type="ECO:0000313" key="3">
    <source>
        <dbReference type="Proteomes" id="UP000243106"/>
    </source>
</evidence>
<gene>
    <name evidence="2" type="ORF">SAMN05421853_103239</name>
</gene>
<proteinExistence type="predicted"/>
<dbReference type="Gene3D" id="3.30.1540.10">
    <property type="entry name" value="formyl-coa transferase, domain 3"/>
    <property type="match status" value="1"/>
</dbReference>
<dbReference type="GO" id="GO:0008410">
    <property type="term" value="F:CoA-transferase activity"/>
    <property type="evidence" value="ECO:0007669"/>
    <property type="project" value="TreeGrafter"/>
</dbReference>
<accession>A0A1I5X9E5</accession>
<dbReference type="STRING" id="93684.SAMN05421853_103239"/>
<reference evidence="3" key="1">
    <citation type="submission" date="2016-10" db="EMBL/GenBank/DDBJ databases">
        <authorList>
            <person name="Varghese N."/>
            <person name="Submissions S."/>
        </authorList>
    </citation>
    <scope>NUCLEOTIDE SEQUENCE [LARGE SCALE GENOMIC DNA]</scope>
    <source>
        <strain evidence="3">JCM 10271</strain>
    </source>
</reference>
<dbReference type="Pfam" id="PF02515">
    <property type="entry name" value="CoA_transf_3"/>
    <property type="match status" value="1"/>
</dbReference>
<keyword evidence="1 2" id="KW-0808">Transferase</keyword>